<sequence length="482" mass="53272">MDKPRLWLQRFEREAQQGLGRREQLCASLRQTMHTGELRQSERLPASRVLALDLGLSRVTVEAAYTQLEAEGYLRRSVGQGSFVAFKGFTDSKRNQPHAIATPLSLSKRGERIVAGGGCEDPQLPLPFAAGSPDLRAFPIQLWRKLQARRLNGPQGHQLLGYGDPQGREELRVAIADYLRQSRGLRCDADQVLVLTSSQQALQLLASLLLDEGDRVWLEEPGYRGAATAFAAAGAQLQSVPVDQEGMQAPSEGPSPKLIYLTPSHQYPSGVALSLPRRLQLLDLAKREGCWLIEDDYDSEFHYEGRPMPALQGLQAEQDPQRVLYLGTFSKTLFPSLRLAYMVVPRELIAPLRLARSVQDGHSAQLTQAVTADFIKQGHFAAHLRLMRQLYRQRRELLLNELQSKVGSWLRPQPSAGGLQIAALLPPGEEQQLTQRAARLGLLTPGLSGLYLGPSKLDGWLLGFAALTPAEIQAAVKQLAKI</sequence>
<dbReference type="CDD" id="cd07377">
    <property type="entry name" value="WHTH_GntR"/>
    <property type="match status" value="1"/>
</dbReference>
<proteinExistence type="inferred from homology"/>
<dbReference type="InterPro" id="IPR000524">
    <property type="entry name" value="Tscrpt_reg_HTH_GntR"/>
</dbReference>
<dbReference type="Proteomes" id="UP001221189">
    <property type="component" value="Unassembled WGS sequence"/>
</dbReference>
<dbReference type="SUPFAM" id="SSF53383">
    <property type="entry name" value="PLP-dependent transferases"/>
    <property type="match status" value="1"/>
</dbReference>
<dbReference type="SMART" id="SM00345">
    <property type="entry name" value="HTH_GNTR"/>
    <property type="match status" value="1"/>
</dbReference>
<evidence type="ECO:0000313" key="7">
    <source>
        <dbReference type="EMBL" id="MDC8774080.1"/>
    </source>
</evidence>
<keyword evidence="4" id="KW-0238">DNA-binding</keyword>
<evidence type="ECO:0000256" key="1">
    <source>
        <dbReference type="ARBA" id="ARBA00005384"/>
    </source>
</evidence>
<dbReference type="EMBL" id="JAQQXT010000017">
    <property type="protein sequence ID" value="MDC8774080.1"/>
    <property type="molecule type" value="Genomic_DNA"/>
</dbReference>
<keyword evidence="3" id="KW-0805">Transcription regulation</keyword>
<dbReference type="SUPFAM" id="SSF46785">
    <property type="entry name" value="Winged helix' DNA-binding domain"/>
    <property type="match status" value="1"/>
</dbReference>
<dbReference type="Pfam" id="PF00392">
    <property type="entry name" value="GntR"/>
    <property type="match status" value="1"/>
</dbReference>
<evidence type="ECO:0000256" key="2">
    <source>
        <dbReference type="ARBA" id="ARBA00022898"/>
    </source>
</evidence>
<evidence type="ECO:0000256" key="3">
    <source>
        <dbReference type="ARBA" id="ARBA00023015"/>
    </source>
</evidence>
<accession>A0ABT5KJH2</accession>
<dbReference type="PROSITE" id="PS50949">
    <property type="entry name" value="HTH_GNTR"/>
    <property type="match status" value="1"/>
</dbReference>
<keyword evidence="7" id="KW-0032">Aminotransferase</keyword>
<dbReference type="Gene3D" id="3.40.640.10">
    <property type="entry name" value="Type I PLP-dependent aspartate aminotransferase-like (Major domain)"/>
    <property type="match status" value="1"/>
</dbReference>
<keyword evidence="8" id="KW-1185">Reference proteome</keyword>
<dbReference type="InterPro" id="IPR015424">
    <property type="entry name" value="PyrdxlP-dep_Trfase"/>
</dbReference>
<dbReference type="Gene3D" id="1.10.10.10">
    <property type="entry name" value="Winged helix-like DNA-binding domain superfamily/Winged helix DNA-binding domain"/>
    <property type="match status" value="1"/>
</dbReference>
<organism evidence="7 8">
    <name type="scientific">Roseateles albus</name>
    <dbReference type="NCBI Taxonomy" id="2987525"/>
    <lineage>
        <taxon>Bacteria</taxon>
        <taxon>Pseudomonadati</taxon>
        <taxon>Pseudomonadota</taxon>
        <taxon>Betaproteobacteria</taxon>
        <taxon>Burkholderiales</taxon>
        <taxon>Sphaerotilaceae</taxon>
        <taxon>Roseateles</taxon>
    </lineage>
</organism>
<protein>
    <submittedName>
        <fullName evidence="7">PLP-dependent aminotransferase family protein</fullName>
    </submittedName>
</protein>
<keyword evidence="7" id="KW-0808">Transferase</keyword>
<gene>
    <name evidence="7" type="ORF">PRZ03_21170</name>
</gene>
<dbReference type="PANTHER" id="PTHR46577:SF1">
    <property type="entry name" value="HTH-TYPE TRANSCRIPTIONAL REGULATORY PROTEIN GABR"/>
    <property type="match status" value="1"/>
</dbReference>
<dbReference type="GO" id="GO:0008483">
    <property type="term" value="F:transaminase activity"/>
    <property type="evidence" value="ECO:0007669"/>
    <property type="project" value="UniProtKB-KW"/>
</dbReference>
<name>A0ABT5KJH2_9BURK</name>
<dbReference type="CDD" id="cd00609">
    <property type="entry name" value="AAT_like"/>
    <property type="match status" value="1"/>
</dbReference>
<dbReference type="InterPro" id="IPR015421">
    <property type="entry name" value="PyrdxlP-dep_Trfase_major"/>
</dbReference>
<evidence type="ECO:0000259" key="6">
    <source>
        <dbReference type="PROSITE" id="PS50949"/>
    </source>
</evidence>
<dbReference type="InterPro" id="IPR004839">
    <property type="entry name" value="Aminotransferase_I/II_large"/>
</dbReference>
<comment type="caution">
    <text evidence="7">The sequence shown here is derived from an EMBL/GenBank/DDBJ whole genome shotgun (WGS) entry which is preliminary data.</text>
</comment>
<dbReference type="Pfam" id="PF00155">
    <property type="entry name" value="Aminotran_1_2"/>
    <property type="match status" value="1"/>
</dbReference>
<reference evidence="7 8" key="1">
    <citation type="submission" date="2022-10" db="EMBL/GenBank/DDBJ databases">
        <title>Paucibacter sp. hw1 Genome sequencing.</title>
        <authorList>
            <person name="Park S."/>
        </authorList>
    </citation>
    <scope>NUCLEOTIDE SEQUENCE [LARGE SCALE GENOMIC DNA]</scope>
    <source>
        <strain evidence="8">hw1</strain>
    </source>
</reference>
<evidence type="ECO:0000256" key="4">
    <source>
        <dbReference type="ARBA" id="ARBA00023125"/>
    </source>
</evidence>
<dbReference type="PRINTS" id="PR00035">
    <property type="entry name" value="HTHGNTR"/>
</dbReference>
<dbReference type="InterPro" id="IPR051446">
    <property type="entry name" value="HTH_trans_reg/aminotransferase"/>
</dbReference>
<comment type="similarity">
    <text evidence="1">In the C-terminal section; belongs to the class-I pyridoxal-phosphate-dependent aminotransferase family.</text>
</comment>
<keyword evidence="5" id="KW-0804">Transcription</keyword>
<feature type="domain" description="HTH gntR-type" evidence="6">
    <location>
        <begin position="19"/>
        <end position="87"/>
    </location>
</feature>
<keyword evidence="2" id="KW-0663">Pyridoxal phosphate</keyword>
<dbReference type="InterPro" id="IPR036388">
    <property type="entry name" value="WH-like_DNA-bd_sf"/>
</dbReference>
<evidence type="ECO:0000313" key="8">
    <source>
        <dbReference type="Proteomes" id="UP001221189"/>
    </source>
</evidence>
<dbReference type="InterPro" id="IPR036390">
    <property type="entry name" value="WH_DNA-bd_sf"/>
</dbReference>
<dbReference type="RefSeq" id="WP_273602133.1">
    <property type="nucleotide sequence ID" value="NZ_JAQQXT010000017.1"/>
</dbReference>
<evidence type="ECO:0000256" key="5">
    <source>
        <dbReference type="ARBA" id="ARBA00023163"/>
    </source>
</evidence>
<dbReference type="PANTHER" id="PTHR46577">
    <property type="entry name" value="HTH-TYPE TRANSCRIPTIONAL REGULATORY PROTEIN GABR"/>
    <property type="match status" value="1"/>
</dbReference>